<evidence type="ECO:0000259" key="2">
    <source>
        <dbReference type="Pfam" id="PF13355"/>
    </source>
</evidence>
<accession>A0A0G2HJ75</accession>
<feature type="compositionally biased region" description="Basic and acidic residues" evidence="1">
    <location>
        <begin position="396"/>
        <end position="407"/>
    </location>
</feature>
<dbReference type="PATRIC" id="fig|1604020.3.peg.2023"/>
<evidence type="ECO:0000259" key="3">
    <source>
        <dbReference type="Pfam" id="PF23468"/>
    </source>
</evidence>
<evidence type="ECO:0000313" key="5">
    <source>
        <dbReference type="EMBL" id="KKZ10869.1"/>
    </source>
</evidence>
<dbReference type="InterPro" id="IPR044685">
    <property type="entry name" value="CPD1-like"/>
</dbReference>
<feature type="region of interest" description="Disordered" evidence="1">
    <location>
        <begin position="522"/>
        <end position="545"/>
    </location>
</feature>
<dbReference type="EMBL" id="JXQG01000074">
    <property type="protein sequence ID" value="KKZ10869.1"/>
    <property type="molecule type" value="Genomic_DNA"/>
</dbReference>
<dbReference type="Pfam" id="PF23468">
    <property type="entry name" value="ARC6"/>
    <property type="match status" value="1"/>
</dbReference>
<sequence>MKLPLDHFRLLGVKPGVSRSEIEQALVERLKSPPPEGYSLDTLDARAEVLRASGAFLLNGQSCQPDGWQMEITPDEGGTDERGFPGIELEPGQETVAPLLLLEAQDNLKAFELAMELLSRQGETAAFHDHRQADLLLMAALAARRTSQQMWTKRLYDQSAQILERVIQLLAGHASQARRKAVLEDDLNKIAPLQALDLLSQESCTTRERQRGLSRLKALIDHRGGLDADDDEQRSPILFQDFFKQIRPCLTIDEQLELFESYSRQEASTATFLLAYTRAAAGFQRRQAAYFDAALAAMEAVDAEGLEPEKACLLLLLGQPDAAQAMVKSCQDPRLCQWLASSASTSDSLPGLCSFCSQWLEQHVLPCYRDVDPHTKVDLDAYFLDPDVQDYIKSKDALSTPHHDPAESRPNGPNEEEKPKQTKDLALFTPAKNAKEAKSAPQPRQTGQREPLPAPPPNVRPDVSPSAAAPAARSNRVTDSAPASPPASPQRQTLLPLIAKSALVAGVATVLVALRPWSLLTTTARTPDPPPPQPPLSPPDAGGINRLPLPPVPASPANAPTLFDRAEIQVAQEAEALDLAGVTILLRAWLDAKAAVLGSSSTAQIGPETLNVLALLAMPEQVTAVMNQHQSLRERGEQLNVRSTLDDISLLAQSPSEVNARVVLTYTESTRNAGGFITNTFGPTILRNDYMFIREQQGWRLLRFSPSPLSQVSSRSRGSLPNSTRANPSADAS</sequence>
<dbReference type="PANTHER" id="PTHR33925">
    <property type="entry name" value="PLASTID DIVISION PROTEIN CDP1, CHLOROPLASTIC-RELATED"/>
    <property type="match status" value="1"/>
</dbReference>
<protein>
    <submittedName>
        <fullName evidence="5">Uncharacterized protein</fullName>
    </submittedName>
</protein>
<dbReference type="Proteomes" id="UP000035067">
    <property type="component" value="Unassembled WGS sequence"/>
</dbReference>
<dbReference type="Pfam" id="PF13355">
    <property type="entry name" value="ARC6-like_IMS"/>
    <property type="match status" value="1"/>
</dbReference>
<dbReference type="PANTHER" id="PTHR33925:SF1">
    <property type="entry name" value="PROTEIN ACCUMULATION AND REPLICATION OF CHLOROPLASTS 6, CHLOROPLASTIC"/>
    <property type="match status" value="1"/>
</dbReference>
<feature type="region of interest" description="Disordered" evidence="1">
    <location>
        <begin position="396"/>
        <end position="490"/>
    </location>
</feature>
<evidence type="ECO:0000259" key="4">
    <source>
        <dbReference type="Pfam" id="PF25515"/>
    </source>
</evidence>
<feature type="domain" description="Plastid division protein CDP1-like 1st alpha solenoid" evidence="4">
    <location>
        <begin position="89"/>
        <end position="234"/>
    </location>
</feature>
<reference evidence="5 6" key="1">
    <citation type="submission" date="2015-01" db="EMBL/GenBank/DDBJ databases">
        <title>Lifestyle Evolution in Cyanobacterial Symbionts of Sponges.</title>
        <authorList>
            <person name="Burgsdorf I."/>
            <person name="Slaby B.M."/>
            <person name="Handley K.M."/>
            <person name="Haber M."/>
            <person name="Blom J."/>
            <person name="Marshall C.W."/>
            <person name="Gilbert J.A."/>
            <person name="Hentschel U."/>
            <person name="Steindler L."/>
        </authorList>
    </citation>
    <scope>NUCLEOTIDE SEQUENCE [LARGE SCALE GENOMIC DNA]</scope>
    <source>
        <strain evidence="5">SP3</strain>
    </source>
</reference>
<dbReference type="InterPro" id="IPR057137">
    <property type="entry name" value="CDP1-like_a_solenoid_2"/>
</dbReference>
<dbReference type="Pfam" id="PF25515">
    <property type="entry name" value="Arm_PDR"/>
    <property type="match status" value="1"/>
</dbReference>
<feature type="domain" description="Plastid division protein CDP1-like 2nd alpha solenoid" evidence="3">
    <location>
        <begin position="250"/>
        <end position="404"/>
    </location>
</feature>
<evidence type="ECO:0000256" key="1">
    <source>
        <dbReference type="SAM" id="MobiDB-lite"/>
    </source>
</evidence>
<organism evidence="5 6">
    <name type="scientific">Candidatus Synechococcus spongiarum SP3</name>
    <dbReference type="NCBI Taxonomy" id="1604020"/>
    <lineage>
        <taxon>Bacteria</taxon>
        <taxon>Bacillati</taxon>
        <taxon>Cyanobacteriota</taxon>
        <taxon>Cyanophyceae</taxon>
        <taxon>Synechococcales</taxon>
        <taxon>Synechococcaceae</taxon>
        <taxon>Synechococcus</taxon>
    </lineage>
</organism>
<evidence type="ECO:0000313" key="6">
    <source>
        <dbReference type="Proteomes" id="UP000035067"/>
    </source>
</evidence>
<feature type="compositionally biased region" description="Low complexity" evidence="1">
    <location>
        <begin position="710"/>
        <end position="721"/>
    </location>
</feature>
<proteinExistence type="predicted"/>
<feature type="region of interest" description="Disordered" evidence="1">
    <location>
        <begin position="710"/>
        <end position="733"/>
    </location>
</feature>
<feature type="compositionally biased region" description="Low complexity" evidence="1">
    <location>
        <begin position="460"/>
        <end position="482"/>
    </location>
</feature>
<dbReference type="InterPro" id="IPR058032">
    <property type="entry name" value="CDP1-like_a_solenoid_1"/>
</dbReference>
<comment type="caution">
    <text evidence="5">The sequence shown here is derived from an EMBL/GenBank/DDBJ whole genome shotgun (WGS) entry which is preliminary data.</text>
</comment>
<feature type="domain" description="Plastid division protein CDP1-like IMS" evidence="2">
    <location>
        <begin position="585"/>
        <end position="701"/>
    </location>
</feature>
<name>A0A0G2HJ75_9SYNE</name>
<dbReference type="InterPro" id="IPR025344">
    <property type="entry name" value="CDP1-like_IMS"/>
</dbReference>
<feature type="compositionally biased region" description="Pro residues" evidence="1">
    <location>
        <begin position="527"/>
        <end position="538"/>
    </location>
</feature>
<dbReference type="AlphaFoldDB" id="A0A0G2HJ75"/>
<feature type="compositionally biased region" description="Polar residues" evidence="1">
    <location>
        <begin position="722"/>
        <end position="733"/>
    </location>
</feature>
<gene>
    <name evidence="5" type="ORF">TE42_09330</name>
</gene>